<reference evidence="1" key="1">
    <citation type="journal article" date="2015" name="Nature">
        <title>Complex archaea that bridge the gap between prokaryotes and eukaryotes.</title>
        <authorList>
            <person name="Spang A."/>
            <person name="Saw J.H."/>
            <person name="Jorgensen S.L."/>
            <person name="Zaremba-Niedzwiedzka K."/>
            <person name="Martijn J."/>
            <person name="Lind A.E."/>
            <person name="van Eijk R."/>
            <person name="Schleper C."/>
            <person name="Guy L."/>
            <person name="Ettema T.J."/>
        </authorList>
    </citation>
    <scope>NUCLEOTIDE SEQUENCE</scope>
</reference>
<organism evidence="1">
    <name type="scientific">marine sediment metagenome</name>
    <dbReference type="NCBI Taxonomy" id="412755"/>
    <lineage>
        <taxon>unclassified sequences</taxon>
        <taxon>metagenomes</taxon>
        <taxon>ecological metagenomes</taxon>
    </lineage>
</organism>
<comment type="caution">
    <text evidence="1">The sequence shown here is derived from an EMBL/GenBank/DDBJ whole genome shotgun (WGS) entry which is preliminary data.</text>
</comment>
<name>A0A0F8YF73_9ZZZZ</name>
<dbReference type="EMBL" id="LAZR01053736">
    <property type="protein sequence ID" value="KKK80093.1"/>
    <property type="molecule type" value="Genomic_DNA"/>
</dbReference>
<proteinExistence type="predicted"/>
<gene>
    <name evidence="1" type="ORF">LCGC14_2826930</name>
</gene>
<dbReference type="AlphaFoldDB" id="A0A0F8YF73"/>
<protein>
    <submittedName>
        <fullName evidence="1">Uncharacterized protein</fullName>
    </submittedName>
</protein>
<accession>A0A0F8YF73</accession>
<evidence type="ECO:0000313" key="1">
    <source>
        <dbReference type="EMBL" id="KKK80093.1"/>
    </source>
</evidence>
<sequence>MSKPQYNEYGLMPEEINLYEGFCKDHKTCNPEARGEMMEEEAAPAYTDIVLHMSTIGMYPSAKCSVCGTTKSICCQERINMT</sequence>